<evidence type="ECO:0000256" key="7">
    <source>
        <dbReference type="ARBA" id="ARBA00035120"/>
    </source>
</evidence>
<comment type="caution">
    <text evidence="11">The sequence shown here is derived from an EMBL/GenBank/DDBJ whole genome shotgun (WGS) entry which is preliminary data.</text>
</comment>
<comment type="function">
    <text evidence="9 10">Fluoride-specific ion channel. Important for reducing fluoride concentration in the cell, thus reducing its toxicity.</text>
</comment>
<feature type="transmembrane region" description="Helical" evidence="10">
    <location>
        <begin position="35"/>
        <end position="55"/>
    </location>
</feature>
<protein>
    <recommendedName>
        <fullName evidence="10">Fluoride-specific ion channel FluC</fullName>
    </recommendedName>
</protein>
<evidence type="ECO:0000256" key="1">
    <source>
        <dbReference type="ARBA" id="ARBA00004651"/>
    </source>
</evidence>
<dbReference type="RefSeq" id="WP_211600834.1">
    <property type="nucleotide sequence ID" value="NZ_JAGSNF010000001.1"/>
</dbReference>
<keyword evidence="10" id="KW-0406">Ion transport</keyword>
<evidence type="ECO:0000256" key="6">
    <source>
        <dbReference type="ARBA" id="ARBA00023303"/>
    </source>
</evidence>
<evidence type="ECO:0000256" key="10">
    <source>
        <dbReference type="HAMAP-Rule" id="MF_00454"/>
    </source>
</evidence>
<feature type="transmembrane region" description="Helical" evidence="10">
    <location>
        <begin position="61"/>
        <end position="84"/>
    </location>
</feature>
<keyword evidence="10" id="KW-0915">Sodium</keyword>
<keyword evidence="10" id="KW-0479">Metal-binding</keyword>
<keyword evidence="12" id="KW-1185">Reference proteome</keyword>
<keyword evidence="3 10" id="KW-0812">Transmembrane</keyword>
<dbReference type="PANTHER" id="PTHR28259">
    <property type="entry name" value="FLUORIDE EXPORT PROTEIN 1-RELATED"/>
    <property type="match status" value="1"/>
</dbReference>
<dbReference type="GO" id="GO:0140114">
    <property type="term" value="P:cellular detoxification of fluoride"/>
    <property type="evidence" value="ECO:0007669"/>
    <property type="project" value="UniProtKB-UniRule"/>
</dbReference>
<keyword evidence="6 10" id="KW-0407">Ion channel</keyword>
<keyword evidence="5 10" id="KW-0472">Membrane</keyword>
<evidence type="ECO:0000256" key="3">
    <source>
        <dbReference type="ARBA" id="ARBA00022692"/>
    </source>
</evidence>
<dbReference type="Pfam" id="PF02537">
    <property type="entry name" value="CRCB"/>
    <property type="match status" value="1"/>
</dbReference>
<evidence type="ECO:0000256" key="5">
    <source>
        <dbReference type="ARBA" id="ARBA00023136"/>
    </source>
</evidence>
<evidence type="ECO:0000256" key="8">
    <source>
        <dbReference type="ARBA" id="ARBA00035585"/>
    </source>
</evidence>
<proteinExistence type="inferred from homology"/>
<dbReference type="GO" id="GO:0005886">
    <property type="term" value="C:plasma membrane"/>
    <property type="evidence" value="ECO:0007669"/>
    <property type="project" value="UniProtKB-SubCell"/>
</dbReference>
<feature type="transmembrane region" description="Helical" evidence="10">
    <location>
        <begin position="6"/>
        <end position="23"/>
    </location>
</feature>
<gene>
    <name evidence="10" type="primary">fluC</name>
    <name evidence="10" type="synonym">crcB</name>
    <name evidence="11" type="ORF">KC207_00250</name>
</gene>
<accession>A0A941HYB8</accession>
<dbReference type="Proteomes" id="UP000677016">
    <property type="component" value="Unassembled WGS sequence"/>
</dbReference>
<dbReference type="GO" id="GO:0062054">
    <property type="term" value="F:fluoride channel activity"/>
    <property type="evidence" value="ECO:0007669"/>
    <property type="project" value="UniProtKB-UniRule"/>
</dbReference>
<comment type="catalytic activity">
    <reaction evidence="8">
        <text>fluoride(in) = fluoride(out)</text>
        <dbReference type="Rhea" id="RHEA:76159"/>
        <dbReference type="ChEBI" id="CHEBI:17051"/>
    </reaction>
    <physiologicalReaction direction="left-to-right" evidence="8">
        <dbReference type="Rhea" id="RHEA:76160"/>
    </physiologicalReaction>
</comment>
<dbReference type="PANTHER" id="PTHR28259:SF1">
    <property type="entry name" value="FLUORIDE EXPORT PROTEIN 1-RELATED"/>
    <property type="match status" value="1"/>
</dbReference>
<dbReference type="HAMAP" id="MF_00454">
    <property type="entry name" value="FluC"/>
    <property type="match status" value="1"/>
</dbReference>
<organism evidence="11 12">
    <name type="scientific">Phycicoccus avicenniae</name>
    <dbReference type="NCBI Taxonomy" id="2828860"/>
    <lineage>
        <taxon>Bacteria</taxon>
        <taxon>Bacillati</taxon>
        <taxon>Actinomycetota</taxon>
        <taxon>Actinomycetes</taxon>
        <taxon>Micrococcales</taxon>
        <taxon>Intrasporangiaceae</taxon>
        <taxon>Phycicoccus</taxon>
    </lineage>
</organism>
<name>A0A941HYB8_9MICO</name>
<keyword evidence="2 10" id="KW-1003">Cell membrane</keyword>
<feature type="binding site" evidence="10">
    <location>
        <position position="72"/>
    </location>
    <ligand>
        <name>Na(+)</name>
        <dbReference type="ChEBI" id="CHEBI:29101"/>
        <note>structural</note>
    </ligand>
</feature>
<evidence type="ECO:0000256" key="2">
    <source>
        <dbReference type="ARBA" id="ARBA00022475"/>
    </source>
</evidence>
<dbReference type="GO" id="GO:0046872">
    <property type="term" value="F:metal ion binding"/>
    <property type="evidence" value="ECO:0007669"/>
    <property type="project" value="UniProtKB-KW"/>
</dbReference>
<keyword evidence="4 10" id="KW-1133">Transmembrane helix</keyword>
<comment type="subcellular location">
    <subcellularLocation>
        <location evidence="1 10">Cell membrane</location>
        <topology evidence="1 10">Multi-pass membrane protein</topology>
    </subcellularLocation>
</comment>
<evidence type="ECO:0000313" key="11">
    <source>
        <dbReference type="EMBL" id="MBR7741725.1"/>
    </source>
</evidence>
<dbReference type="InterPro" id="IPR003691">
    <property type="entry name" value="FluC"/>
</dbReference>
<evidence type="ECO:0000256" key="4">
    <source>
        <dbReference type="ARBA" id="ARBA00022989"/>
    </source>
</evidence>
<comment type="activity regulation">
    <text evidence="10">Na(+) is not transported, but it plays an essential structural role and its presence is essential for fluoride channel function.</text>
</comment>
<reference evidence="11" key="1">
    <citation type="submission" date="2021-04" db="EMBL/GenBank/DDBJ databases">
        <title>Phycicoccus avicenniae sp. nov., a novel endophytic actinomycetes isolated from branch of Avicennia mariana.</title>
        <authorList>
            <person name="Tuo L."/>
        </authorList>
    </citation>
    <scope>NUCLEOTIDE SEQUENCE</scope>
    <source>
        <strain evidence="11">BSK3Z-2</strain>
    </source>
</reference>
<keyword evidence="10" id="KW-0813">Transport</keyword>
<dbReference type="EMBL" id="JAGSNF010000001">
    <property type="protein sequence ID" value="MBR7741725.1"/>
    <property type="molecule type" value="Genomic_DNA"/>
</dbReference>
<feature type="transmembrane region" description="Helical" evidence="10">
    <location>
        <begin position="96"/>
        <end position="117"/>
    </location>
</feature>
<evidence type="ECO:0000256" key="9">
    <source>
        <dbReference type="ARBA" id="ARBA00049940"/>
    </source>
</evidence>
<dbReference type="AlphaFoldDB" id="A0A941HYB8"/>
<feature type="binding site" evidence="10">
    <location>
        <position position="75"/>
    </location>
    <ligand>
        <name>Na(+)</name>
        <dbReference type="ChEBI" id="CHEBI:29101"/>
        <note>structural</note>
    </ligand>
</feature>
<evidence type="ECO:0000313" key="12">
    <source>
        <dbReference type="Proteomes" id="UP000677016"/>
    </source>
</evidence>
<sequence length="119" mass="11568">MTAADALLVAVGAAVGAPARMLVGHWVRQRFAVGAPVGTLVVNVAGSFVLGLLVGGGAGHGWLAVGGTGFCGAFTTFSSLALEVREVAEDDGRRAAAGLVAGSLVLGLGAAAAGWVLGR</sequence>
<comment type="similarity">
    <text evidence="7 10">Belongs to the fluoride channel Fluc/FEX (TC 1.A.43) family.</text>
</comment>